<dbReference type="Pfam" id="PF04542">
    <property type="entry name" value="Sigma70_r2"/>
    <property type="match status" value="1"/>
</dbReference>
<dbReference type="GO" id="GO:0016987">
    <property type="term" value="F:sigma factor activity"/>
    <property type="evidence" value="ECO:0007669"/>
    <property type="project" value="UniProtKB-KW"/>
</dbReference>
<evidence type="ECO:0000256" key="1">
    <source>
        <dbReference type="ARBA" id="ARBA00010641"/>
    </source>
</evidence>
<dbReference type="Gene3D" id="1.10.1740.10">
    <property type="match status" value="1"/>
</dbReference>
<dbReference type="NCBIfam" id="TIGR02937">
    <property type="entry name" value="sigma70-ECF"/>
    <property type="match status" value="1"/>
</dbReference>
<proteinExistence type="inferred from homology"/>
<gene>
    <name evidence="7" type="ORF">RNZ46_14550</name>
</gene>
<evidence type="ECO:0000259" key="6">
    <source>
        <dbReference type="Pfam" id="PF08281"/>
    </source>
</evidence>
<evidence type="ECO:0000259" key="5">
    <source>
        <dbReference type="Pfam" id="PF04542"/>
    </source>
</evidence>
<dbReference type="SUPFAM" id="SSF88946">
    <property type="entry name" value="Sigma2 domain of RNA polymerase sigma factors"/>
    <property type="match status" value="1"/>
</dbReference>
<accession>A0AA97ENF3</accession>
<dbReference type="Proteomes" id="UP001302486">
    <property type="component" value="Chromosome"/>
</dbReference>
<dbReference type="InterPro" id="IPR036388">
    <property type="entry name" value="WH-like_DNA-bd_sf"/>
</dbReference>
<dbReference type="RefSeq" id="WP_316982896.1">
    <property type="nucleotide sequence ID" value="NZ_CP136521.1"/>
</dbReference>
<name>A0AA97ENF3_9FLAO</name>
<dbReference type="GO" id="GO:0003677">
    <property type="term" value="F:DNA binding"/>
    <property type="evidence" value="ECO:0007669"/>
    <property type="project" value="InterPro"/>
</dbReference>
<dbReference type="GO" id="GO:0006352">
    <property type="term" value="P:DNA-templated transcription initiation"/>
    <property type="evidence" value="ECO:0007669"/>
    <property type="project" value="InterPro"/>
</dbReference>
<sequence length="232" mass="27424">MHPIKNDIDMKGNPTIKNELNEALIIEKVLNGEIELFEILLRRYNELLFRTIRSYVDIETDVEDIMQDTYIKAFEKLYQFNNDAMFSTWLIRIGINEALQKKRKAAKYKTVALQQDDYVLQIEDRTIMNPEHKAMYKESSCFMEKAIDTLPEKYKIVFMLKEVEGLAISDISKCLNLSNSNVKVRLHRARKMLQNSILSLTDYTNIFEFGNSKCDRIVNNVMEYIYKTYPRF</sequence>
<dbReference type="InterPro" id="IPR014284">
    <property type="entry name" value="RNA_pol_sigma-70_dom"/>
</dbReference>
<feature type="domain" description="RNA polymerase sigma-70 region 2" evidence="5">
    <location>
        <begin position="40"/>
        <end position="106"/>
    </location>
</feature>
<keyword evidence="8" id="KW-1185">Reference proteome</keyword>
<dbReference type="Pfam" id="PF08281">
    <property type="entry name" value="Sigma70_r4_2"/>
    <property type="match status" value="1"/>
</dbReference>
<dbReference type="Gene3D" id="1.10.10.10">
    <property type="entry name" value="Winged helix-like DNA-binding domain superfamily/Winged helix DNA-binding domain"/>
    <property type="match status" value="1"/>
</dbReference>
<dbReference type="PANTHER" id="PTHR43133:SF51">
    <property type="entry name" value="RNA POLYMERASE SIGMA FACTOR"/>
    <property type="match status" value="1"/>
</dbReference>
<dbReference type="NCBIfam" id="NF008888">
    <property type="entry name" value="PRK11922.1"/>
    <property type="match status" value="1"/>
</dbReference>
<dbReference type="InterPro" id="IPR013249">
    <property type="entry name" value="RNA_pol_sigma70_r4_t2"/>
</dbReference>
<protein>
    <submittedName>
        <fullName evidence="7">RNA polymerase sigma factor</fullName>
    </submittedName>
</protein>
<dbReference type="InterPro" id="IPR039425">
    <property type="entry name" value="RNA_pol_sigma-70-like"/>
</dbReference>
<dbReference type="InterPro" id="IPR007627">
    <property type="entry name" value="RNA_pol_sigma70_r2"/>
</dbReference>
<dbReference type="EMBL" id="CP136521">
    <property type="protein sequence ID" value="WOD43208.1"/>
    <property type="molecule type" value="Genomic_DNA"/>
</dbReference>
<evidence type="ECO:0000256" key="4">
    <source>
        <dbReference type="ARBA" id="ARBA00023163"/>
    </source>
</evidence>
<reference evidence="8" key="1">
    <citation type="submission" date="2024-06" db="EMBL/GenBank/DDBJ databases">
        <title>Hwangdonia haimaensis gen. nov., sp. nov., a member of the family Flavobacteriaceae isolated from the haima cold seep.</title>
        <authorList>
            <person name="Li J."/>
        </authorList>
    </citation>
    <scope>NUCLEOTIDE SEQUENCE [LARGE SCALE GENOMIC DNA]</scope>
    <source>
        <strain evidence="8">SCSIO 19198</strain>
    </source>
</reference>
<dbReference type="CDD" id="cd06171">
    <property type="entry name" value="Sigma70_r4"/>
    <property type="match status" value="1"/>
</dbReference>
<dbReference type="PANTHER" id="PTHR43133">
    <property type="entry name" value="RNA POLYMERASE ECF-TYPE SIGMA FACTO"/>
    <property type="match status" value="1"/>
</dbReference>
<evidence type="ECO:0000256" key="3">
    <source>
        <dbReference type="ARBA" id="ARBA00023082"/>
    </source>
</evidence>
<evidence type="ECO:0000256" key="2">
    <source>
        <dbReference type="ARBA" id="ARBA00023015"/>
    </source>
</evidence>
<comment type="similarity">
    <text evidence="1">Belongs to the sigma-70 factor family. ECF subfamily.</text>
</comment>
<organism evidence="7 8">
    <name type="scientific">Hwangdonia lutea</name>
    <dbReference type="NCBI Taxonomy" id="3075823"/>
    <lineage>
        <taxon>Bacteria</taxon>
        <taxon>Pseudomonadati</taxon>
        <taxon>Bacteroidota</taxon>
        <taxon>Flavobacteriia</taxon>
        <taxon>Flavobacteriales</taxon>
        <taxon>Flavobacteriaceae</taxon>
        <taxon>Hwangdonia</taxon>
    </lineage>
</organism>
<dbReference type="KEGG" id="hws:RNZ46_14550"/>
<feature type="domain" description="RNA polymerase sigma factor 70 region 4 type 2" evidence="6">
    <location>
        <begin position="144"/>
        <end position="193"/>
    </location>
</feature>
<dbReference type="InterPro" id="IPR013325">
    <property type="entry name" value="RNA_pol_sigma_r2"/>
</dbReference>
<evidence type="ECO:0000313" key="8">
    <source>
        <dbReference type="Proteomes" id="UP001302486"/>
    </source>
</evidence>
<dbReference type="SUPFAM" id="SSF88659">
    <property type="entry name" value="Sigma3 and sigma4 domains of RNA polymerase sigma factors"/>
    <property type="match status" value="1"/>
</dbReference>
<keyword evidence="4" id="KW-0804">Transcription</keyword>
<keyword evidence="2" id="KW-0805">Transcription regulation</keyword>
<dbReference type="InterPro" id="IPR013324">
    <property type="entry name" value="RNA_pol_sigma_r3/r4-like"/>
</dbReference>
<keyword evidence="3" id="KW-0731">Sigma factor</keyword>
<evidence type="ECO:0000313" key="7">
    <source>
        <dbReference type="EMBL" id="WOD43208.1"/>
    </source>
</evidence>
<dbReference type="AlphaFoldDB" id="A0AA97ENF3"/>